<keyword evidence="2" id="KW-0004">4Fe-4S</keyword>
<evidence type="ECO:0000256" key="4">
    <source>
        <dbReference type="ARBA" id="ARBA00022723"/>
    </source>
</evidence>
<dbReference type="GO" id="GO:0051539">
    <property type="term" value="F:4 iron, 4 sulfur cluster binding"/>
    <property type="evidence" value="ECO:0007669"/>
    <property type="project" value="UniProtKB-KW"/>
</dbReference>
<evidence type="ECO:0000259" key="9">
    <source>
        <dbReference type="Pfam" id="PF04055"/>
    </source>
</evidence>
<gene>
    <name evidence="10" type="ORF">SAMN05216214_108114</name>
</gene>
<dbReference type="EMBL" id="FOAS01000008">
    <property type="protein sequence ID" value="SEL12033.1"/>
    <property type="molecule type" value="Genomic_DNA"/>
</dbReference>
<evidence type="ECO:0000313" key="10">
    <source>
        <dbReference type="EMBL" id="SEL12033.1"/>
    </source>
</evidence>
<evidence type="ECO:0000313" key="11">
    <source>
        <dbReference type="Proteomes" id="UP000185766"/>
    </source>
</evidence>
<dbReference type="SFLD" id="SFLDS00029">
    <property type="entry name" value="Radical_SAM"/>
    <property type="match status" value="1"/>
</dbReference>
<dbReference type="AlphaFoldDB" id="A0A1H7MLC5"/>
<evidence type="ECO:0000256" key="8">
    <source>
        <dbReference type="ARBA" id="ARBA00039667"/>
    </source>
</evidence>
<keyword evidence="4" id="KW-0479">Metal-binding</keyword>
<keyword evidence="3" id="KW-0949">S-adenosyl-L-methionine</keyword>
<dbReference type="CDD" id="cd01335">
    <property type="entry name" value="Radical_SAM"/>
    <property type="match status" value="1"/>
</dbReference>
<name>A0A1H7MLC5_9GAMM</name>
<keyword evidence="6" id="KW-0411">Iron-sulfur</keyword>
<evidence type="ECO:0000256" key="1">
    <source>
        <dbReference type="ARBA" id="ARBA00001966"/>
    </source>
</evidence>
<dbReference type="SUPFAM" id="SSF102114">
    <property type="entry name" value="Radical SAM enzymes"/>
    <property type="match status" value="1"/>
</dbReference>
<dbReference type="GO" id="GO:0046872">
    <property type="term" value="F:metal ion binding"/>
    <property type="evidence" value="ECO:0007669"/>
    <property type="project" value="UniProtKB-KW"/>
</dbReference>
<dbReference type="Gene3D" id="3.20.20.70">
    <property type="entry name" value="Aldolase class I"/>
    <property type="match status" value="1"/>
</dbReference>
<proteinExistence type="predicted"/>
<dbReference type="Proteomes" id="UP000185766">
    <property type="component" value="Unassembled WGS sequence"/>
</dbReference>
<dbReference type="GO" id="GO:0003824">
    <property type="term" value="F:catalytic activity"/>
    <property type="evidence" value="ECO:0007669"/>
    <property type="project" value="InterPro"/>
</dbReference>
<sequence length="319" mass="35612">MSKDNLIFPISPVKAAPVHVDALTINWHVTEACNYRCQYCYAKWTDHPCPRELFHDRDRSQQLLAELFRYFQPTNTSNPLRDALSWRTLRLNLAGGEPSILGERLLDITHAAKQVGFEVSLISNASRLTSDVIKQLAPQLTYLGVSLDSTHSGTNLAIGRLERSGQRLSLNELTANLDFARQVNPALKIKINTVVNALNAGEDLSGLITRVRPERWKVLRMLPIVDATLAVSDEAFAAFVERHSAFRSIQCVEDNSDMCESYLMVDPYGRFFQNQAAGKGSYLYSRPILPSGAAEAFSEMRFNPAGFRSRYTTAPGEAS</sequence>
<dbReference type="RefSeq" id="WP_074867550.1">
    <property type="nucleotide sequence ID" value="NZ_FOAS01000008.1"/>
</dbReference>
<evidence type="ECO:0000256" key="5">
    <source>
        <dbReference type="ARBA" id="ARBA00023004"/>
    </source>
</evidence>
<dbReference type="PANTHER" id="PTHR21339">
    <property type="entry name" value="RADICAL S-ADENOSYL METHIONINE DOMAIN-CONTAINING PROTEIN 2"/>
    <property type="match status" value="1"/>
</dbReference>
<protein>
    <recommendedName>
        <fullName evidence="8">S-adenosylmethionine-dependent nucleotide dehydratase</fullName>
    </recommendedName>
</protein>
<dbReference type="SFLD" id="SFLDG01067">
    <property type="entry name" value="SPASM/twitch_domain_containing"/>
    <property type="match status" value="1"/>
</dbReference>
<keyword evidence="11" id="KW-1185">Reference proteome</keyword>
<keyword evidence="5" id="KW-0408">Iron</keyword>
<dbReference type="PANTHER" id="PTHR21339:SF0">
    <property type="entry name" value="S-ADENOSYLMETHIONINE-DEPENDENT NUCLEOTIDE DEHYDRATASE RSAD2"/>
    <property type="match status" value="1"/>
</dbReference>
<dbReference type="InterPro" id="IPR051196">
    <property type="entry name" value="RSAD2/Viperin_antiviral"/>
</dbReference>
<feature type="domain" description="Radical SAM core" evidence="9">
    <location>
        <begin position="29"/>
        <end position="162"/>
    </location>
</feature>
<dbReference type="NCBIfam" id="NF038283">
    <property type="entry name" value="viperin_w_prok"/>
    <property type="match status" value="1"/>
</dbReference>
<evidence type="ECO:0000256" key="7">
    <source>
        <dbReference type="ARBA" id="ARBA00023118"/>
    </source>
</evidence>
<dbReference type="InterPro" id="IPR058240">
    <property type="entry name" value="rSAM_sf"/>
</dbReference>
<dbReference type="InterPro" id="IPR007197">
    <property type="entry name" value="rSAM"/>
</dbReference>
<comment type="cofactor">
    <cofactor evidence="1">
        <name>[4Fe-4S] cluster</name>
        <dbReference type="ChEBI" id="CHEBI:49883"/>
    </cofactor>
</comment>
<evidence type="ECO:0000256" key="6">
    <source>
        <dbReference type="ARBA" id="ARBA00023014"/>
    </source>
</evidence>
<organism evidence="10 11">
    <name type="scientific">Atopomonas hussainii</name>
    <dbReference type="NCBI Taxonomy" id="1429083"/>
    <lineage>
        <taxon>Bacteria</taxon>
        <taxon>Pseudomonadati</taxon>
        <taxon>Pseudomonadota</taxon>
        <taxon>Gammaproteobacteria</taxon>
        <taxon>Pseudomonadales</taxon>
        <taxon>Pseudomonadaceae</taxon>
        <taxon>Atopomonas</taxon>
    </lineage>
</organism>
<dbReference type="SFLD" id="SFLDG01088">
    <property type="entry name" value="antiviral_proteins"/>
    <property type="match status" value="1"/>
</dbReference>
<evidence type="ECO:0000256" key="3">
    <source>
        <dbReference type="ARBA" id="ARBA00022691"/>
    </source>
</evidence>
<dbReference type="Pfam" id="PF04055">
    <property type="entry name" value="Radical_SAM"/>
    <property type="match status" value="1"/>
</dbReference>
<dbReference type="GO" id="GO:0051607">
    <property type="term" value="P:defense response to virus"/>
    <property type="evidence" value="ECO:0007669"/>
    <property type="project" value="UniProtKB-KW"/>
</dbReference>
<reference evidence="10 11" key="1">
    <citation type="submission" date="2016-10" db="EMBL/GenBank/DDBJ databases">
        <authorList>
            <person name="de Groot N.N."/>
        </authorList>
    </citation>
    <scope>NUCLEOTIDE SEQUENCE [LARGE SCALE GENOMIC DNA]</scope>
    <source>
        <strain evidence="10 11">JCM 19513</strain>
    </source>
</reference>
<accession>A0A1H7MLC5</accession>
<evidence type="ECO:0000256" key="2">
    <source>
        <dbReference type="ARBA" id="ARBA00022485"/>
    </source>
</evidence>
<dbReference type="InterPro" id="IPR013785">
    <property type="entry name" value="Aldolase_TIM"/>
</dbReference>
<keyword evidence="7" id="KW-0051">Antiviral defense</keyword>